<dbReference type="STRING" id="1504633.A0A2T7E4N5"/>
<dbReference type="InterPro" id="IPR041118">
    <property type="entry name" value="Rx_N"/>
</dbReference>
<feature type="domain" description="Disease resistance N-terminal" evidence="9">
    <location>
        <begin position="10"/>
        <end position="92"/>
    </location>
</feature>
<dbReference type="GO" id="GO:0042742">
    <property type="term" value="P:defense response to bacterium"/>
    <property type="evidence" value="ECO:0007669"/>
    <property type="project" value="UniProtKB-ARBA"/>
</dbReference>
<dbReference type="GO" id="GO:0009626">
    <property type="term" value="P:plant-type hypersensitive response"/>
    <property type="evidence" value="ECO:0007669"/>
    <property type="project" value="UniProtKB-ARBA"/>
</dbReference>
<dbReference type="InterPro" id="IPR036388">
    <property type="entry name" value="WH-like_DNA-bd_sf"/>
</dbReference>
<dbReference type="Pfam" id="PF23559">
    <property type="entry name" value="WHD_DRP"/>
    <property type="match status" value="1"/>
</dbReference>
<dbReference type="InterPro" id="IPR002182">
    <property type="entry name" value="NB-ARC"/>
</dbReference>
<name>A0A2T7E4N5_9POAL</name>
<evidence type="ECO:0000313" key="13">
    <source>
        <dbReference type="EMBL" id="PUZ62792.1"/>
    </source>
</evidence>
<feature type="domain" description="NB-ARC" evidence="8">
    <location>
        <begin position="175"/>
        <end position="343"/>
    </location>
</feature>
<dbReference type="InterPro" id="IPR032675">
    <property type="entry name" value="LRR_dom_sf"/>
</dbReference>
<dbReference type="InterPro" id="IPR027417">
    <property type="entry name" value="P-loop_NTPase"/>
</dbReference>
<evidence type="ECO:0000256" key="2">
    <source>
        <dbReference type="ARBA" id="ARBA00022614"/>
    </source>
</evidence>
<evidence type="ECO:0000259" key="10">
    <source>
        <dbReference type="Pfam" id="PF23559"/>
    </source>
</evidence>
<sequence>MEAAVVSGILKVVGSKLAPLLIKEYSLIVGVQKHLEELNDQVQEINCWLEAVGDEVARNGPALNWLTKLKDIAYGVDDIVDEFQLEAERHDAHGVGGVVSNYLYAKSKSLILQCKAASKLKAVKKRFDGIVKQRTEFSTIASSLLASHPARDMNHNTANMTSLPTVDVASVLGRDQEKHQIISELVETNDQQRIKTVSIIGLGGSGKTTLAKLVFNDCSIIEKHFEVRLWVHVSQEFDVEKLVKKLFEAFADNNPGQHALPYMSKTISDKLTGKRFLLVLDDVWSESQILWEQFMVYLKVGAHGSRILVTTRSRKVAEVEGSAYQFDLPFLSLNDSWKLFQQSLVMPPEGLGIEFVDVGKNIVKKCGGVPLAIKALAGVLRGKELIGEWQAMRDSNLLHFMGEERGVSVSACLRLSYFHLSSHLKQCFTICSLFPKGHKIDKEQLIDLWIAHDMITLESGVDYLDYIGHKCFNSLVKMSFLQDVNEYYGRVTCGMHDLVHDLARSILDDEISLDVPKDPTCSTKSYRYFSLTEQAKNLPPKNLFQKARSIYVGNCDDAIFGALKNARHLRSITMGPIHMEAIPIAILQVKNLKYLVISSLRCEALPEAISDIWSLQALHVTFSDLLELPKSIGKMQELRKLNLFCCRELKCLPDSIGDCQMISSIDLSYCKKLRVLPESIGRIEKLRVLRLGNTKIERLPSSITTLRNLECLDLHQCCELAELHEGIIYLDKLQVLKLTYCKGLRGMPVGIGQLSRLQKLGLFVVGEGEKFAAISELGNVGWISDDLTIRGIEHVMEPDDAHKACLKQKANLRRLDLQWSACVRGEESTKLEQAVLDGLEPPPGIKKLKINRYSGRECARWMQNQAGGGVQGLPYLPFLKVMKLYDLPNLKHLDGLAELPCLEELELEYMPSLESISGGPFPSLVRLAMHGLPSLGEVWMVAEKSMPDGEEGGGCSNYTPHLGKVLRVGSCVSDVDIRVCPKLEVKPYLPMSLQRLDLYRTNEQLLQSPCECNGSSSFSGFSHLKKLQLREITGCGRGWELLQHMTALESLDVVSCSAIDTLPESLGGLRSLQLLAIECCESLCGLPQSMGRLTSLQSLEVSGCSAIRMLPGSLGELQSLQELTIMHCKSLSTLPQSMGHLISLRSLTVNSCSSISSLPNSLGELQSLQELTIRRCKTLSSLPQSVVRLTSLQVLHINCCDAFRELPERLGELRSLRRFDIGGLRGLACLPESMCRLSSLEDLSIWDCPGIKSLPEGIKSLTALRMLRIVDCPDLKRWCGRGKGEDWHLMPPLI</sequence>
<proteinExistence type="inferred from homology"/>
<dbReference type="InterPro" id="IPR055414">
    <property type="entry name" value="LRR_R13L4/SHOC2-like"/>
</dbReference>
<evidence type="ECO:0000259" key="12">
    <source>
        <dbReference type="Pfam" id="PF25019"/>
    </source>
</evidence>
<keyword evidence="14" id="KW-1185">Reference proteome</keyword>
<keyword evidence="2" id="KW-0433">Leucine-rich repeat</keyword>
<dbReference type="OrthoDB" id="616692at2759"/>
<dbReference type="PANTHER" id="PTHR36766:SF56">
    <property type="match status" value="1"/>
</dbReference>
<accession>A0A2T7E4N5</accession>
<evidence type="ECO:0000256" key="4">
    <source>
        <dbReference type="ARBA" id="ARBA00022741"/>
    </source>
</evidence>
<keyword evidence="5" id="KW-0611">Plant defense</keyword>
<gene>
    <name evidence="13" type="ORF">GQ55_3G014800</name>
</gene>
<feature type="domain" description="R13L1/DRL21-like LRR repeat region" evidence="12">
    <location>
        <begin position="774"/>
        <end position="910"/>
    </location>
</feature>
<dbReference type="Pfam" id="PF23598">
    <property type="entry name" value="LRR_14"/>
    <property type="match status" value="1"/>
</dbReference>
<dbReference type="InterPro" id="IPR038005">
    <property type="entry name" value="RX-like_CC"/>
</dbReference>
<dbReference type="Proteomes" id="UP000244336">
    <property type="component" value="Chromosome 3"/>
</dbReference>
<protein>
    <submittedName>
        <fullName evidence="13">Uncharacterized protein</fullName>
    </submittedName>
</protein>
<dbReference type="InterPro" id="IPR058922">
    <property type="entry name" value="WHD_DRP"/>
</dbReference>
<dbReference type="Pfam" id="PF25019">
    <property type="entry name" value="LRR_R13L1-DRL21"/>
    <property type="match status" value="1"/>
</dbReference>
<evidence type="ECO:0000259" key="11">
    <source>
        <dbReference type="Pfam" id="PF23598"/>
    </source>
</evidence>
<dbReference type="CDD" id="cd14798">
    <property type="entry name" value="RX-CC_like"/>
    <property type="match status" value="1"/>
</dbReference>
<dbReference type="Pfam" id="PF18052">
    <property type="entry name" value="Rx_N"/>
    <property type="match status" value="1"/>
</dbReference>
<dbReference type="InterPro" id="IPR042197">
    <property type="entry name" value="Apaf_helical"/>
</dbReference>
<dbReference type="PRINTS" id="PR00364">
    <property type="entry name" value="DISEASERSIST"/>
</dbReference>
<keyword evidence="6" id="KW-0067">ATP-binding</keyword>
<keyword evidence="4" id="KW-0547">Nucleotide-binding</keyword>
<evidence type="ECO:0000259" key="9">
    <source>
        <dbReference type="Pfam" id="PF18052"/>
    </source>
</evidence>
<dbReference type="Gene3D" id="3.80.10.10">
    <property type="entry name" value="Ribonuclease Inhibitor"/>
    <property type="match status" value="3"/>
</dbReference>
<comment type="similarity">
    <text evidence="1">Belongs to the disease resistance NB-LRR family.</text>
</comment>
<evidence type="ECO:0000256" key="3">
    <source>
        <dbReference type="ARBA" id="ARBA00022737"/>
    </source>
</evidence>
<evidence type="ECO:0000256" key="6">
    <source>
        <dbReference type="ARBA" id="ARBA00022840"/>
    </source>
</evidence>
<dbReference type="Gene3D" id="1.20.5.4130">
    <property type="match status" value="1"/>
</dbReference>
<keyword evidence="3" id="KW-0677">Repeat</keyword>
<dbReference type="Gramene" id="PUZ62792">
    <property type="protein sequence ID" value="PUZ62792"/>
    <property type="gene ID" value="GQ55_3G014800"/>
</dbReference>
<dbReference type="Gene3D" id="3.40.50.300">
    <property type="entry name" value="P-loop containing nucleotide triphosphate hydrolases"/>
    <property type="match status" value="1"/>
</dbReference>
<dbReference type="EMBL" id="CM009751">
    <property type="protein sequence ID" value="PUZ62792.1"/>
    <property type="molecule type" value="Genomic_DNA"/>
</dbReference>
<feature type="domain" description="Disease resistance protein winged helix" evidence="10">
    <location>
        <begin position="433"/>
        <end position="503"/>
    </location>
</feature>
<evidence type="ECO:0000313" key="14">
    <source>
        <dbReference type="Proteomes" id="UP000244336"/>
    </source>
</evidence>
<dbReference type="GO" id="GO:0002758">
    <property type="term" value="P:innate immune response-activating signaling pathway"/>
    <property type="evidence" value="ECO:0007669"/>
    <property type="project" value="UniProtKB-ARBA"/>
</dbReference>
<organism evidence="13 14">
    <name type="scientific">Panicum hallii var. hallii</name>
    <dbReference type="NCBI Taxonomy" id="1504633"/>
    <lineage>
        <taxon>Eukaryota</taxon>
        <taxon>Viridiplantae</taxon>
        <taxon>Streptophyta</taxon>
        <taxon>Embryophyta</taxon>
        <taxon>Tracheophyta</taxon>
        <taxon>Spermatophyta</taxon>
        <taxon>Magnoliopsida</taxon>
        <taxon>Liliopsida</taxon>
        <taxon>Poales</taxon>
        <taxon>Poaceae</taxon>
        <taxon>PACMAD clade</taxon>
        <taxon>Panicoideae</taxon>
        <taxon>Panicodae</taxon>
        <taxon>Paniceae</taxon>
        <taxon>Panicinae</taxon>
        <taxon>Panicum</taxon>
        <taxon>Panicum sect. Panicum</taxon>
    </lineage>
</organism>
<dbReference type="PANTHER" id="PTHR36766">
    <property type="entry name" value="PLANT BROAD-SPECTRUM MILDEW RESISTANCE PROTEIN RPW8"/>
    <property type="match status" value="1"/>
</dbReference>
<dbReference type="SUPFAM" id="SSF52540">
    <property type="entry name" value="P-loop containing nucleoside triphosphate hydrolases"/>
    <property type="match status" value="1"/>
</dbReference>
<feature type="domain" description="Disease resistance R13L4/SHOC-2-like LRR" evidence="11">
    <location>
        <begin position="1009"/>
        <end position="1150"/>
    </location>
</feature>
<dbReference type="InterPro" id="IPR056789">
    <property type="entry name" value="LRR_R13L1-DRL21"/>
</dbReference>
<dbReference type="GO" id="GO:0043531">
    <property type="term" value="F:ADP binding"/>
    <property type="evidence" value="ECO:0007669"/>
    <property type="project" value="InterPro"/>
</dbReference>
<evidence type="ECO:0000259" key="8">
    <source>
        <dbReference type="Pfam" id="PF00931"/>
    </source>
</evidence>
<dbReference type="Gene3D" id="1.10.8.430">
    <property type="entry name" value="Helical domain of apoptotic protease-activating factors"/>
    <property type="match status" value="1"/>
</dbReference>
<evidence type="ECO:0000256" key="5">
    <source>
        <dbReference type="ARBA" id="ARBA00022821"/>
    </source>
</evidence>
<dbReference type="Gene3D" id="1.10.10.10">
    <property type="entry name" value="Winged helix-like DNA-binding domain superfamily/Winged helix DNA-binding domain"/>
    <property type="match status" value="1"/>
</dbReference>
<dbReference type="Pfam" id="PF00931">
    <property type="entry name" value="NB-ARC"/>
    <property type="match status" value="1"/>
</dbReference>
<dbReference type="GO" id="GO:0005524">
    <property type="term" value="F:ATP binding"/>
    <property type="evidence" value="ECO:0007669"/>
    <property type="project" value="UniProtKB-KW"/>
</dbReference>
<reference evidence="13 14" key="1">
    <citation type="submission" date="2018-04" db="EMBL/GenBank/DDBJ databases">
        <title>WGS assembly of Panicum hallii var. hallii HAL2.</title>
        <authorList>
            <person name="Lovell J."/>
            <person name="Jenkins J."/>
            <person name="Lowry D."/>
            <person name="Mamidi S."/>
            <person name="Sreedasyam A."/>
            <person name="Weng X."/>
            <person name="Barry K."/>
            <person name="Bonette J."/>
            <person name="Campitelli B."/>
            <person name="Daum C."/>
            <person name="Gordon S."/>
            <person name="Gould B."/>
            <person name="Lipzen A."/>
            <person name="MacQueen A."/>
            <person name="Palacio-Mejia J."/>
            <person name="Plott C."/>
            <person name="Shakirov E."/>
            <person name="Shu S."/>
            <person name="Yoshinaga Y."/>
            <person name="Zane M."/>
            <person name="Rokhsar D."/>
            <person name="Grimwood J."/>
            <person name="Schmutz J."/>
            <person name="Juenger T."/>
        </authorList>
    </citation>
    <scope>NUCLEOTIDE SEQUENCE [LARGE SCALE GENOMIC DNA]</scope>
    <source>
        <strain evidence="14">cv. HAL2</strain>
    </source>
</reference>
<dbReference type="FunFam" id="3.40.50.300:FF:001091">
    <property type="entry name" value="Probable disease resistance protein At1g61300"/>
    <property type="match status" value="1"/>
</dbReference>
<dbReference type="SUPFAM" id="SSF52058">
    <property type="entry name" value="L domain-like"/>
    <property type="match status" value="2"/>
</dbReference>
<keyword evidence="7" id="KW-0175">Coiled coil</keyword>
<evidence type="ECO:0000256" key="1">
    <source>
        <dbReference type="ARBA" id="ARBA00008894"/>
    </source>
</evidence>
<evidence type="ECO:0000256" key="7">
    <source>
        <dbReference type="ARBA" id="ARBA00023054"/>
    </source>
</evidence>
<dbReference type="FunFam" id="1.10.10.10:FF:000322">
    <property type="entry name" value="Probable disease resistance protein At1g63360"/>
    <property type="match status" value="1"/>
</dbReference>